<keyword evidence="1" id="KW-1133">Transmembrane helix</keyword>
<keyword evidence="3" id="KW-1185">Reference proteome</keyword>
<gene>
    <name evidence="2" type="ORF">B0A75_06030</name>
</gene>
<evidence type="ECO:0000313" key="3">
    <source>
        <dbReference type="Proteomes" id="UP000198336"/>
    </source>
</evidence>
<dbReference type="EMBL" id="MUHA01000007">
    <property type="protein sequence ID" value="OXB01124.1"/>
    <property type="molecule type" value="Genomic_DNA"/>
</dbReference>
<dbReference type="RefSeq" id="WP_089053398.1">
    <property type="nucleotide sequence ID" value="NZ_MUHA01000007.1"/>
</dbReference>
<sequence length="92" mass="10399">MSLPKNLTLFYVAGILSIIIGIIYAVILINGSSAPDGLMGIYILFWLIPVFAVVLIDRFLVKKFGNQKVNKVQFSFLLFIILLWIIRVITNL</sequence>
<name>A0A226I3E4_9FLAO</name>
<keyword evidence="1" id="KW-0812">Transmembrane</keyword>
<accession>A0A226I3E4</accession>
<dbReference type="Proteomes" id="UP000198336">
    <property type="component" value="Unassembled WGS sequence"/>
</dbReference>
<feature type="transmembrane region" description="Helical" evidence="1">
    <location>
        <begin position="41"/>
        <end position="60"/>
    </location>
</feature>
<organism evidence="2 3">
    <name type="scientific">Flavobacterium oncorhynchi</name>
    <dbReference type="NCBI Taxonomy" id="728056"/>
    <lineage>
        <taxon>Bacteria</taxon>
        <taxon>Pseudomonadati</taxon>
        <taxon>Bacteroidota</taxon>
        <taxon>Flavobacteriia</taxon>
        <taxon>Flavobacteriales</taxon>
        <taxon>Flavobacteriaceae</taxon>
        <taxon>Flavobacterium</taxon>
    </lineage>
</organism>
<protein>
    <submittedName>
        <fullName evidence="2">Uncharacterized protein</fullName>
    </submittedName>
</protein>
<comment type="caution">
    <text evidence="2">The sequence shown here is derived from an EMBL/GenBank/DDBJ whole genome shotgun (WGS) entry which is preliminary data.</text>
</comment>
<feature type="transmembrane region" description="Helical" evidence="1">
    <location>
        <begin position="72"/>
        <end position="90"/>
    </location>
</feature>
<reference evidence="2 3" key="1">
    <citation type="submission" date="2016-11" db="EMBL/GenBank/DDBJ databases">
        <title>Whole genomes of Flavobacteriaceae.</title>
        <authorList>
            <person name="Stine C."/>
            <person name="Li C."/>
            <person name="Tadesse D."/>
        </authorList>
    </citation>
    <scope>NUCLEOTIDE SEQUENCE [LARGE SCALE GENOMIC DNA]</scope>
    <source>
        <strain evidence="2 3">CCUG 59446</strain>
    </source>
</reference>
<keyword evidence="1" id="KW-0472">Membrane</keyword>
<evidence type="ECO:0000313" key="2">
    <source>
        <dbReference type="EMBL" id="OXB01124.1"/>
    </source>
</evidence>
<proteinExistence type="predicted"/>
<dbReference type="AlphaFoldDB" id="A0A226I3E4"/>
<evidence type="ECO:0000256" key="1">
    <source>
        <dbReference type="SAM" id="Phobius"/>
    </source>
</evidence>
<feature type="transmembrane region" description="Helical" evidence="1">
    <location>
        <begin position="7"/>
        <end position="29"/>
    </location>
</feature>